<dbReference type="PANTHER" id="PTHR43317">
    <property type="entry name" value="THERMOSPERMINE SYNTHASE ACAULIS5"/>
    <property type="match status" value="1"/>
</dbReference>
<dbReference type="RefSeq" id="WP_269560267.1">
    <property type="nucleotide sequence ID" value="NZ_CP114767.1"/>
</dbReference>
<evidence type="ECO:0000256" key="2">
    <source>
        <dbReference type="ARBA" id="ARBA00022679"/>
    </source>
</evidence>
<protein>
    <recommendedName>
        <fullName evidence="5">Polyamine aminopropyltransferase</fullName>
    </recommendedName>
    <alternativeName>
        <fullName evidence="5">Putrescine aminopropyltransferase</fullName>
        <shortName evidence="5">PAPT</shortName>
    </alternativeName>
    <alternativeName>
        <fullName evidence="5">Spermidine synthase</fullName>
        <shortName evidence="5">SPDS</shortName>
        <shortName evidence="5">SPDSY</shortName>
        <ecNumber evidence="5">2.5.1.16</ecNumber>
    </alternativeName>
</protein>
<dbReference type="EMBL" id="CP114767">
    <property type="protein sequence ID" value="WBA42208.1"/>
    <property type="molecule type" value="Genomic_DNA"/>
</dbReference>
<sequence>MGNATAEAPGPVRRGTARQEAQSVLLLGSVFVIATCGLIYELIAGTLASYLLGDSVTQFSTIIGAYLFSMGVGSWLSRYLGGPLLKWFIRLEILVGLVGGFSAPLLFVLFEYVASFRLILYALVGLTGILVGLEIPLLMRILENRYEFKDLVSRVFTVDYIGALLASLIFPLVLVPQLGLMRTSLLFGTLNVVVAALALYRFPETRPYRRGFAGLMGVALLALAVTFAYAGRIQRYTETLAFQDQVIYAKSTQYQRIVLTKNQRELRLFLNGNLQFSSQDEYRYHEALVHPAMQALPKARRVLVLGGGDGLAVRELLKYPQLQIRLVDLDAGMTQLFRQNALLTALNKRAFFSPRVEVINGDAYQWVRQDTTRYDCLIIDFPDPANYSIGKLYSAAFYQELHRLLAPGGKIVVQSTSPYVARQSFWCIAHTLQAAGFHTTPYHCYVPSFGEWGYVLAGENAHWRPNAGTLPRGLRYVTPVTIRQMLDFPPDMAEVPTDINQLNNQALVRYFEEDWGPYTH</sequence>
<dbReference type="CDD" id="cd02440">
    <property type="entry name" value="AdoMet_MTases"/>
    <property type="match status" value="1"/>
</dbReference>
<gene>
    <name evidence="5" type="primary">speE</name>
    <name evidence="8" type="ORF">O3303_01310</name>
</gene>
<dbReference type="InterPro" id="IPR030373">
    <property type="entry name" value="PABS_CS"/>
</dbReference>
<dbReference type="PROSITE" id="PS01330">
    <property type="entry name" value="PABS_1"/>
    <property type="match status" value="1"/>
</dbReference>
<feature type="transmembrane region" description="Helical" evidence="5">
    <location>
        <begin position="118"/>
        <end position="139"/>
    </location>
</feature>
<dbReference type="PROSITE" id="PS51006">
    <property type="entry name" value="PABS_2"/>
    <property type="match status" value="1"/>
</dbReference>
<evidence type="ECO:0000259" key="7">
    <source>
        <dbReference type="PROSITE" id="PS51006"/>
    </source>
</evidence>
<feature type="binding site" evidence="5">
    <location>
        <position position="309"/>
    </location>
    <ligand>
        <name>spermidine</name>
        <dbReference type="ChEBI" id="CHEBI:57834"/>
    </ligand>
</feature>
<keyword evidence="5" id="KW-0812">Transmembrane</keyword>
<comment type="subcellular location">
    <subcellularLocation>
        <location evidence="5">Cell membrane</location>
        <topology evidence="5">Multi-pass membrane protein</topology>
    </subcellularLocation>
</comment>
<feature type="transmembrane region" description="Helical" evidence="5">
    <location>
        <begin position="24"/>
        <end position="52"/>
    </location>
</feature>
<evidence type="ECO:0000256" key="5">
    <source>
        <dbReference type="HAMAP-Rule" id="MF_00198"/>
    </source>
</evidence>
<dbReference type="InterPro" id="IPR030374">
    <property type="entry name" value="PABS"/>
</dbReference>
<evidence type="ECO:0000256" key="6">
    <source>
        <dbReference type="PROSITE-ProRule" id="PRU00354"/>
    </source>
</evidence>
<feature type="domain" description="PABS" evidence="7">
    <location>
        <begin position="217"/>
        <end position="459"/>
    </location>
</feature>
<feature type="binding site" evidence="5">
    <location>
        <begin position="362"/>
        <end position="363"/>
    </location>
    <ligand>
        <name>S-methyl-5'-thioadenosine</name>
        <dbReference type="ChEBI" id="CHEBI:17509"/>
    </ligand>
</feature>
<feature type="transmembrane region" description="Helical" evidence="5">
    <location>
        <begin position="151"/>
        <end position="174"/>
    </location>
</feature>
<name>A0ABY7LP56_9BACT</name>
<keyword evidence="5" id="KW-0472">Membrane</keyword>
<accession>A0ABY7LP56</accession>
<dbReference type="GO" id="GO:0004766">
    <property type="term" value="F:spermidine synthase activity"/>
    <property type="evidence" value="ECO:0007669"/>
    <property type="project" value="UniProtKB-EC"/>
</dbReference>
<feature type="transmembrane region" description="Helical" evidence="5">
    <location>
        <begin position="180"/>
        <end position="200"/>
    </location>
</feature>
<feature type="transmembrane region" description="Helical" evidence="5">
    <location>
        <begin position="88"/>
        <end position="112"/>
    </location>
</feature>
<evidence type="ECO:0000256" key="3">
    <source>
        <dbReference type="ARBA" id="ARBA00023066"/>
    </source>
</evidence>
<dbReference type="SUPFAM" id="SSF53335">
    <property type="entry name" value="S-adenosyl-L-methionine-dependent methyltransferases"/>
    <property type="match status" value="1"/>
</dbReference>
<dbReference type="PANTHER" id="PTHR43317:SF1">
    <property type="entry name" value="THERMOSPERMINE SYNTHASE ACAULIS5"/>
    <property type="match status" value="1"/>
</dbReference>
<comment type="subunit">
    <text evidence="5">Homodimer or homotetramer.</text>
</comment>
<dbReference type="InterPro" id="IPR001045">
    <property type="entry name" value="Spermi_synthase"/>
</dbReference>
<comment type="similarity">
    <text evidence="1 5">Belongs to the spermidine/spermine synthase family.</text>
</comment>
<comment type="catalytic activity">
    <reaction evidence="5">
        <text>S-adenosyl 3-(methylsulfanyl)propylamine + putrescine = S-methyl-5'-thioadenosine + spermidine + H(+)</text>
        <dbReference type="Rhea" id="RHEA:12721"/>
        <dbReference type="ChEBI" id="CHEBI:15378"/>
        <dbReference type="ChEBI" id="CHEBI:17509"/>
        <dbReference type="ChEBI" id="CHEBI:57443"/>
        <dbReference type="ChEBI" id="CHEBI:57834"/>
        <dbReference type="ChEBI" id="CHEBI:326268"/>
        <dbReference type="EC" id="2.5.1.16"/>
    </reaction>
</comment>
<feature type="transmembrane region" description="Helical" evidence="5">
    <location>
        <begin position="212"/>
        <end position="230"/>
    </location>
</feature>
<comment type="caution">
    <text evidence="5">Lacks conserved residue(s) required for the propagation of feature annotation.</text>
</comment>
<evidence type="ECO:0000313" key="8">
    <source>
        <dbReference type="EMBL" id="WBA42208.1"/>
    </source>
</evidence>
<dbReference type="SUPFAM" id="SSF103473">
    <property type="entry name" value="MFS general substrate transporter"/>
    <property type="match status" value="1"/>
</dbReference>
<proteinExistence type="inferred from homology"/>
<feature type="transmembrane region" description="Helical" evidence="5">
    <location>
        <begin position="58"/>
        <end position="76"/>
    </location>
</feature>
<keyword evidence="5" id="KW-1003">Cell membrane</keyword>
<keyword evidence="2 5" id="KW-0808">Transferase</keyword>
<keyword evidence="5" id="KW-1133">Transmembrane helix</keyword>
<feature type="binding site" evidence="5">
    <location>
        <position position="255"/>
    </location>
    <ligand>
        <name>S-methyl-5'-thioadenosine</name>
        <dbReference type="ChEBI" id="CHEBI:17509"/>
    </ligand>
</feature>
<feature type="binding site" evidence="5">
    <location>
        <position position="328"/>
    </location>
    <ligand>
        <name>S-methyl-5'-thioadenosine</name>
        <dbReference type="ChEBI" id="CHEBI:17509"/>
    </ligand>
</feature>
<organism evidence="8 9">
    <name type="scientific">Hymenobacter canadensis</name>
    <dbReference type="NCBI Taxonomy" id="2999067"/>
    <lineage>
        <taxon>Bacteria</taxon>
        <taxon>Pseudomonadati</taxon>
        <taxon>Bacteroidota</taxon>
        <taxon>Cytophagia</taxon>
        <taxon>Cytophagales</taxon>
        <taxon>Hymenobacteraceae</taxon>
        <taxon>Hymenobacter</taxon>
    </lineage>
</organism>
<dbReference type="InterPro" id="IPR029063">
    <property type="entry name" value="SAM-dependent_MTases_sf"/>
</dbReference>
<comment type="function">
    <text evidence="5">Catalyzes the irreversible transfer of a propylamine group from the amino donor S-adenosylmethioninamine (decarboxy-AdoMet) to putrescine (1,4-diaminobutane) to yield spermidine.</text>
</comment>
<evidence type="ECO:0000313" key="9">
    <source>
        <dbReference type="Proteomes" id="UP001211005"/>
    </source>
</evidence>
<dbReference type="Proteomes" id="UP001211005">
    <property type="component" value="Chromosome"/>
</dbReference>
<comment type="pathway">
    <text evidence="5">Amine and polyamine biosynthesis; spermidine biosynthesis; spermidine from putrescine: step 1/1.</text>
</comment>
<dbReference type="NCBIfam" id="NF002956">
    <property type="entry name" value="PRK03612.1"/>
    <property type="match status" value="1"/>
</dbReference>
<keyword evidence="3 5" id="KW-0745">Spermidine biosynthesis</keyword>
<evidence type="ECO:0000256" key="1">
    <source>
        <dbReference type="ARBA" id="ARBA00007867"/>
    </source>
</evidence>
<evidence type="ECO:0000256" key="4">
    <source>
        <dbReference type="ARBA" id="ARBA00023115"/>
    </source>
</evidence>
<dbReference type="EC" id="2.5.1.16" evidence="5"/>
<feature type="active site" description="Proton acceptor" evidence="5 6">
    <location>
        <position position="380"/>
    </location>
</feature>
<reference evidence="8 9" key="1">
    <citation type="submission" date="2022-12" db="EMBL/GenBank/DDBJ databases">
        <title>Hymenobacter canadensis sp. nov. isolated from lake water of the Cambridge Bay, Canada.</title>
        <authorList>
            <person name="Kim W.H."/>
            <person name="Lee Y.M."/>
        </authorList>
    </citation>
    <scope>NUCLEOTIDE SEQUENCE [LARGE SCALE GENOMIC DNA]</scope>
    <source>
        <strain evidence="8 9">PAMC 29467</strain>
    </source>
</reference>
<dbReference type="Gene3D" id="3.40.50.150">
    <property type="entry name" value="Vaccinia Virus protein VP39"/>
    <property type="match status" value="1"/>
</dbReference>
<dbReference type="InterPro" id="IPR036259">
    <property type="entry name" value="MFS_trans_sf"/>
</dbReference>
<keyword evidence="9" id="KW-1185">Reference proteome</keyword>
<dbReference type="Pfam" id="PF01564">
    <property type="entry name" value="Spermine_synth"/>
    <property type="match status" value="1"/>
</dbReference>
<dbReference type="HAMAP" id="MF_00198">
    <property type="entry name" value="Spermidine_synth"/>
    <property type="match status" value="1"/>
</dbReference>
<keyword evidence="4 5" id="KW-0620">Polyamine biosynthesis</keyword>
<feature type="binding site" evidence="5">
    <location>
        <position position="285"/>
    </location>
    <ligand>
        <name>spermidine</name>
        <dbReference type="ChEBI" id="CHEBI:57834"/>
    </ligand>
</feature>